<keyword evidence="3" id="KW-0804">Transcription</keyword>
<organism evidence="5 6">
    <name type="scientific">Flavobacterium aureirubrum</name>
    <dbReference type="NCBI Taxonomy" id="3133147"/>
    <lineage>
        <taxon>Bacteria</taxon>
        <taxon>Pseudomonadati</taxon>
        <taxon>Bacteroidota</taxon>
        <taxon>Flavobacteriia</taxon>
        <taxon>Flavobacteriales</taxon>
        <taxon>Flavobacteriaceae</taxon>
        <taxon>Flavobacterium</taxon>
    </lineage>
</organism>
<dbReference type="InterPro" id="IPR018060">
    <property type="entry name" value="HTH_AraC"/>
</dbReference>
<protein>
    <submittedName>
        <fullName evidence="5">Helix-turn-helix domain-containing protein</fullName>
    </submittedName>
</protein>
<gene>
    <name evidence="5" type="ORF">WFZ85_05745</name>
</gene>
<comment type="caution">
    <text evidence="5">The sequence shown here is derived from an EMBL/GenBank/DDBJ whole genome shotgun (WGS) entry which is preliminary data.</text>
</comment>
<name>A0ABU9N6D4_9FLAO</name>
<evidence type="ECO:0000256" key="2">
    <source>
        <dbReference type="ARBA" id="ARBA00023125"/>
    </source>
</evidence>
<evidence type="ECO:0000256" key="3">
    <source>
        <dbReference type="ARBA" id="ARBA00023163"/>
    </source>
</evidence>
<sequence>MLQEKLIIHLKNLYTKSGIKLLELVFNNIDGVTVNYILLGEVSLFYDKTKLTSQYIYKKIEDLEFVIVKDENLILVEKIKIACIELIYMANNVDSLIKKSNYISEKLGLPYNKISKIFSDFQPYTLENYIILLKIECVKHMIRRNEYNLSEISYMMNYSSVHYLSNQFKKITGYTVSDFKNNKDLKIKPLEDI</sequence>
<dbReference type="RefSeq" id="WP_342695332.1">
    <property type="nucleotide sequence ID" value="NZ_JBCGDO010000005.1"/>
</dbReference>
<dbReference type="Pfam" id="PF12833">
    <property type="entry name" value="HTH_18"/>
    <property type="match status" value="1"/>
</dbReference>
<dbReference type="PROSITE" id="PS01124">
    <property type="entry name" value="HTH_ARAC_FAMILY_2"/>
    <property type="match status" value="1"/>
</dbReference>
<evidence type="ECO:0000313" key="6">
    <source>
        <dbReference type="Proteomes" id="UP001460072"/>
    </source>
</evidence>
<reference evidence="5 6" key="1">
    <citation type="submission" date="2024-03" db="EMBL/GenBank/DDBJ databases">
        <title>Two novel species of the genus Flavobacterium exhibiting potentially degradation of complex polysaccharides.</title>
        <authorList>
            <person name="Lian X."/>
        </authorList>
    </citation>
    <scope>NUCLEOTIDE SEQUENCE [LARGE SCALE GENOMIC DNA]</scope>
    <source>
        <strain evidence="6">j3</strain>
    </source>
</reference>
<accession>A0ABU9N6D4</accession>
<dbReference type="PANTHER" id="PTHR43280:SF2">
    <property type="entry name" value="HTH-TYPE TRANSCRIPTIONAL REGULATOR EXSA"/>
    <property type="match status" value="1"/>
</dbReference>
<evidence type="ECO:0000256" key="1">
    <source>
        <dbReference type="ARBA" id="ARBA00023015"/>
    </source>
</evidence>
<dbReference type="EMBL" id="JBCGDO010000005">
    <property type="protein sequence ID" value="MEM0542108.1"/>
    <property type="molecule type" value="Genomic_DNA"/>
</dbReference>
<keyword evidence="2" id="KW-0238">DNA-binding</keyword>
<evidence type="ECO:0000259" key="4">
    <source>
        <dbReference type="PROSITE" id="PS01124"/>
    </source>
</evidence>
<keyword evidence="6" id="KW-1185">Reference proteome</keyword>
<dbReference type="Gene3D" id="1.10.10.60">
    <property type="entry name" value="Homeodomain-like"/>
    <property type="match status" value="1"/>
</dbReference>
<proteinExistence type="predicted"/>
<dbReference type="Proteomes" id="UP001460072">
    <property type="component" value="Unassembled WGS sequence"/>
</dbReference>
<keyword evidence="1" id="KW-0805">Transcription regulation</keyword>
<dbReference type="SUPFAM" id="SSF46689">
    <property type="entry name" value="Homeodomain-like"/>
    <property type="match status" value="1"/>
</dbReference>
<dbReference type="PANTHER" id="PTHR43280">
    <property type="entry name" value="ARAC-FAMILY TRANSCRIPTIONAL REGULATOR"/>
    <property type="match status" value="1"/>
</dbReference>
<feature type="domain" description="HTH araC/xylS-type" evidence="4">
    <location>
        <begin position="103"/>
        <end position="182"/>
    </location>
</feature>
<dbReference type="InterPro" id="IPR009057">
    <property type="entry name" value="Homeodomain-like_sf"/>
</dbReference>
<dbReference type="SMART" id="SM00342">
    <property type="entry name" value="HTH_ARAC"/>
    <property type="match status" value="1"/>
</dbReference>
<evidence type="ECO:0000313" key="5">
    <source>
        <dbReference type="EMBL" id="MEM0542108.1"/>
    </source>
</evidence>